<dbReference type="Pfam" id="PF03537">
    <property type="entry name" value="Glyco_hydro_114"/>
    <property type="match status" value="1"/>
</dbReference>
<feature type="signal peptide" evidence="4">
    <location>
        <begin position="1"/>
        <end position="29"/>
    </location>
</feature>
<evidence type="ECO:0000256" key="2">
    <source>
        <dbReference type="ARBA" id="ARBA00012755"/>
    </source>
</evidence>
<protein>
    <recommendedName>
        <fullName evidence="2">alpha-galactosidase</fullName>
        <ecNumber evidence="2">3.2.1.22</ecNumber>
    </recommendedName>
</protein>
<dbReference type="EC" id="3.2.1.22" evidence="2"/>
<feature type="compositionally biased region" description="Basic and acidic residues" evidence="3">
    <location>
        <begin position="34"/>
        <end position="44"/>
    </location>
</feature>
<keyword evidence="7" id="KW-1185">Reference proteome</keyword>
<dbReference type="InterPro" id="IPR017853">
    <property type="entry name" value="GH"/>
</dbReference>
<evidence type="ECO:0000256" key="4">
    <source>
        <dbReference type="SAM" id="SignalP"/>
    </source>
</evidence>
<comment type="catalytic activity">
    <reaction evidence="1">
        <text>Hydrolysis of terminal, non-reducing alpha-D-galactose residues in alpha-D-galactosides, including galactose oligosaccharides, galactomannans and galactolipids.</text>
        <dbReference type="EC" id="3.2.1.22"/>
    </reaction>
</comment>
<proteinExistence type="predicted"/>
<reference evidence="6 7" key="1">
    <citation type="journal article" date="2014" name="BMC Genomics">
        <title>Comparative genome sequencing reveals chemotype-specific gene clusters in the toxigenic black mold Stachybotrys.</title>
        <authorList>
            <person name="Semeiks J."/>
            <person name="Borek D."/>
            <person name="Otwinowski Z."/>
            <person name="Grishin N.V."/>
        </authorList>
    </citation>
    <scope>NUCLEOTIDE SEQUENCE [LARGE SCALE GENOMIC DNA]</scope>
    <source>
        <strain evidence="7">CBS 109288 / IBT 7711</strain>
    </source>
</reference>
<evidence type="ECO:0000259" key="5">
    <source>
        <dbReference type="Pfam" id="PF03537"/>
    </source>
</evidence>
<dbReference type="AlphaFoldDB" id="A0A084AN71"/>
<name>A0A084AN71_STACB</name>
<dbReference type="Proteomes" id="UP000028045">
    <property type="component" value="Unassembled WGS sequence"/>
</dbReference>
<feature type="domain" description="Glycoside-hydrolase family GH114 TIM-barrel" evidence="5">
    <location>
        <begin position="66"/>
        <end position="300"/>
    </location>
</feature>
<feature type="region of interest" description="Disordered" evidence="3">
    <location>
        <begin position="34"/>
        <end position="53"/>
    </location>
</feature>
<dbReference type="OrthoDB" id="2108802at2759"/>
<evidence type="ECO:0000256" key="1">
    <source>
        <dbReference type="ARBA" id="ARBA00001255"/>
    </source>
</evidence>
<dbReference type="PANTHER" id="PTHR35273:SF2">
    <property type="entry name" value="ALPHA-GALACTOSIDASE"/>
    <property type="match status" value="1"/>
</dbReference>
<dbReference type="PANTHER" id="PTHR35273">
    <property type="entry name" value="ALPHA-1,4 POLYGALACTOSAMINIDASE, PUTATIVE (AFU_ORTHOLOGUE AFUA_3G07890)-RELATED"/>
    <property type="match status" value="1"/>
</dbReference>
<keyword evidence="4" id="KW-0732">Signal</keyword>
<dbReference type="HOGENOM" id="CLU_051214_1_1_1"/>
<sequence>MYTRSLCNLVPLWAVVCVVLVHFAGLGHATNPIHERQNENERGRANVGRSPARRQSPIWQPVVGASWQIVLYGAIATLEDAGDINPDVDIYDLDMFDNELQTFEVLQAAGKRVICYFSAGSWEEWRDDAGDFDEQDLGSELDGWPGERWVNISSPGIREIMSSRIALAASRGCDAVDPDNVDGFGNENGLGLTAQDSIDFVRFLAEEAHSHNMAIGLKNAGDIIEDVLDVVQFSVNEQCIEYSECEVFEAFINADKPVFHIEYPESAPELTDGDFDRICSSTGDAAGSGQFSKVIKEMDVLGWVKYCDGSEHVTELA</sequence>
<dbReference type="InterPro" id="IPR004352">
    <property type="entry name" value="GH114_TIM-barrel"/>
</dbReference>
<dbReference type="GO" id="GO:0004557">
    <property type="term" value="F:alpha-galactosidase activity"/>
    <property type="evidence" value="ECO:0007669"/>
    <property type="project" value="UniProtKB-EC"/>
</dbReference>
<organism evidence="6 7">
    <name type="scientific">Stachybotrys chartarum (strain CBS 109288 / IBT 7711)</name>
    <name type="common">Toxic black mold</name>
    <name type="synonym">Stilbospora chartarum</name>
    <dbReference type="NCBI Taxonomy" id="1280523"/>
    <lineage>
        <taxon>Eukaryota</taxon>
        <taxon>Fungi</taxon>
        <taxon>Dikarya</taxon>
        <taxon>Ascomycota</taxon>
        <taxon>Pezizomycotina</taxon>
        <taxon>Sordariomycetes</taxon>
        <taxon>Hypocreomycetidae</taxon>
        <taxon>Hypocreales</taxon>
        <taxon>Stachybotryaceae</taxon>
        <taxon>Stachybotrys</taxon>
    </lineage>
</organism>
<dbReference type="SUPFAM" id="SSF51445">
    <property type="entry name" value="(Trans)glycosidases"/>
    <property type="match status" value="1"/>
</dbReference>
<feature type="chain" id="PRO_5001771077" description="alpha-galactosidase" evidence="4">
    <location>
        <begin position="30"/>
        <end position="317"/>
    </location>
</feature>
<dbReference type="InterPro" id="IPR013785">
    <property type="entry name" value="Aldolase_TIM"/>
</dbReference>
<evidence type="ECO:0000313" key="6">
    <source>
        <dbReference type="EMBL" id="KEY66750.1"/>
    </source>
</evidence>
<dbReference type="EMBL" id="KL648647">
    <property type="protein sequence ID" value="KEY66750.1"/>
    <property type="molecule type" value="Genomic_DNA"/>
</dbReference>
<evidence type="ECO:0000256" key="3">
    <source>
        <dbReference type="SAM" id="MobiDB-lite"/>
    </source>
</evidence>
<dbReference type="Gene3D" id="3.20.20.70">
    <property type="entry name" value="Aldolase class I"/>
    <property type="match status" value="1"/>
</dbReference>
<evidence type="ECO:0000313" key="7">
    <source>
        <dbReference type="Proteomes" id="UP000028045"/>
    </source>
</evidence>
<accession>A0A084AN71</accession>
<gene>
    <name evidence="6" type="ORF">S7711_06796</name>
</gene>